<sequence>MPEREEQVLEQLLEKACPRPAYLASSHGGPVLALALHCRMIEAGFVLGTEAGANPSPEARYMPHRNWNGDYLDQWVFEYTKPGKARKFTLHCSLQARSKRMYIHASEENNQGNTCVLGLQLDNYVPDTAPLRSNRWTGVLREAAKMKALFTQYVTQPLTENAQDDQQPEAPAAPPQQQPAGAGAAAAPGAVGAAVAAAAAPALQPPAVAGGAAAGGWWAALAGGRLQRP</sequence>
<protein>
    <recommendedName>
        <fullName evidence="2">PI31 proteasome regulator N-terminal domain-containing protein</fullName>
    </recommendedName>
</protein>
<dbReference type="Proteomes" id="UP001054857">
    <property type="component" value="Unassembled WGS sequence"/>
</dbReference>
<evidence type="ECO:0000313" key="4">
    <source>
        <dbReference type="Proteomes" id="UP001054857"/>
    </source>
</evidence>
<comment type="caution">
    <text evidence="3">The sequence shown here is derived from an EMBL/GenBank/DDBJ whole genome shotgun (WGS) entry which is preliminary data.</text>
</comment>
<proteinExistence type="predicted"/>
<dbReference type="InterPro" id="IPR021625">
    <property type="entry name" value="PI31_Prot_N"/>
</dbReference>
<accession>A0AAD3DPU3</accession>
<reference evidence="3 4" key="1">
    <citation type="journal article" date="2021" name="Sci. Rep.">
        <title>Genome sequencing of the multicellular alga Astrephomene provides insights into convergent evolution of germ-soma differentiation.</title>
        <authorList>
            <person name="Yamashita S."/>
            <person name="Yamamoto K."/>
            <person name="Matsuzaki R."/>
            <person name="Suzuki S."/>
            <person name="Yamaguchi H."/>
            <person name="Hirooka S."/>
            <person name="Minakuchi Y."/>
            <person name="Miyagishima S."/>
            <person name="Kawachi M."/>
            <person name="Toyoda A."/>
            <person name="Nozaki H."/>
        </authorList>
    </citation>
    <scope>NUCLEOTIDE SEQUENCE [LARGE SCALE GENOMIC DNA]</scope>
    <source>
        <strain evidence="3 4">NIES-4017</strain>
    </source>
</reference>
<feature type="domain" description="PI31 proteasome regulator N-terminal" evidence="2">
    <location>
        <begin position="31"/>
        <end position="150"/>
    </location>
</feature>
<organism evidence="3 4">
    <name type="scientific">Astrephomene gubernaculifera</name>
    <dbReference type="NCBI Taxonomy" id="47775"/>
    <lineage>
        <taxon>Eukaryota</taxon>
        <taxon>Viridiplantae</taxon>
        <taxon>Chlorophyta</taxon>
        <taxon>core chlorophytes</taxon>
        <taxon>Chlorophyceae</taxon>
        <taxon>CS clade</taxon>
        <taxon>Chlamydomonadales</taxon>
        <taxon>Astrephomenaceae</taxon>
        <taxon>Astrephomene</taxon>
    </lineage>
</organism>
<feature type="non-terminal residue" evidence="3">
    <location>
        <position position="1"/>
    </location>
</feature>
<dbReference type="EMBL" id="BMAR01000008">
    <property type="protein sequence ID" value="GFR44513.1"/>
    <property type="molecule type" value="Genomic_DNA"/>
</dbReference>
<keyword evidence="4" id="KW-1185">Reference proteome</keyword>
<evidence type="ECO:0000256" key="1">
    <source>
        <dbReference type="SAM" id="MobiDB-lite"/>
    </source>
</evidence>
<name>A0AAD3DPU3_9CHLO</name>
<dbReference type="AlphaFoldDB" id="A0AAD3DPU3"/>
<gene>
    <name evidence="3" type="ORF">Agub_g5779</name>
</gene>
<evidence type="ECO:0000259" key="2">
    <source>
        <dbReference type="Pfam" id="PF11566"/>
    </source>
</evidence>
<evidence type="ECO:0000313" key="3">
    <source>
        <dbReference type="EMBL" id="GFR44513.1"/>
    </source>
</evidence>
<feature type="region of interest" description="Disordered" evidence="1">
    <location>
        <begin position="161"/>
        <end position="185"/>
    </location>
</feature>
<dbReference type="Gene3D" id="3.40.1000.30">
    <property type="match status" value="1"/>
</dbReference>
<dbReference type="Pfam" id="PF11566">
    <property type="entry name" value="PI31_Prot_N"/>
    <property type="match status" value="1"/>
</dbReference>